<gene>
    <name evidence="1" type="ORF">ACIPEN_14285</name>
</gene>
<sequence>MAPAFRLVIEEKDITQRVSDRLISITLRECRGDEADQLDVELSDADGKLKIPPKGAKLNFALGWLGKPLVDKGSFVVSSVSHSGTPDRLTIRARSASMIDAFRQQRDRSFHETTLGAVVDSIAAGNGLASGVAAGLRSIAIKHLDQTHESDSALLRRLGKKYDAVATVKNDTLLFIPINESRTASGKPLPVIKVVRKDGDQHQYESSESDAYSGVRAFWMDEKYGRRRSVVAGQAGNSKRLRTTYANEVDARQAAVAEWQRIERGLATFRLALALGNANIMPQSPVMVEGFKAEIDETDWLSKIVTHSIGGGGFTTSVEFETKSEAADTERELDHDPEEGITGVKANWHDKAKTKNTKGTELAGKADNAKTLKRDYATKQSAKRAAVLEWAKIKEVREIIAENNQD</sequence>
<reference evidence="1 2" key="1">
    <citation type="submission" date="2024-10" db="EMBL/GenBank/DDBJ databases">
        <title>The Natural Products Discovery Center: Release of the First 8490 Sequenced Strains for Exploring Actinobacteria Biosynthetic Diversity.</title>
        <authorList>
            <person name="Kalkreuter E."/>
            <person name="Kautsar S.A."/>
            <person name="Yang D."/>
            <person name="Bader C.D."/>
            <person name="Teijaro C.N."/>
            <person name="Fluegel L."/>
            <person name="Davis C.M."/>
            <person name="Simpson J.R."/>
            <person name="Lauterbach L."/>
            <person name="Steele A.D."/>
            <person name="Gui C."/>
            <person name="Meng S."/>
            <person name="Li G."/>
            <person name="Viehrig K."/>
            <person name="Ye F."/>
            <person name="Su P."/>
            <person name="Kiefer A.F."/>
            <person name="Nichols A."/>
            <person name="Cepeda A.J."/>
            <person name="Yan W."/>
            <person name="Fan B."/>
            <person name="Jiang Y."/>
            <person name="Adhikari A."/>
            <person name="Zheng C.-J."/>
            <person name="Schuster L."/>
            <person name="Cowan T.M."/>
            <person name="Smanski M.J."/>
            <person name="Chevrette M.G."/>
            <person name="De Carvalho L.P.S."/>
            <person name="Shen B."/>
        </authorList>
    </citation>
    <scope>NUCLEOTIDE SEQUENCE [LARGE SCALE GENOMIC DNA]</scope>
    <source>
        <strain evidence="1 2">NPDC087045</strain>
    </source>
</reference>
<dbReference type="SUPFAM" id="SSF69279">
    <property type="entry name" value="Phage tail proteins"/>
    <property type="match status" value="1"/>
</dbReference>
<dbReference type="PANTHER" id="PTHR35862">
    <property type="entry name" value="FELS-2 PROPHAGE PROTEIN"/>
    <property type="match status" value="1"/>
</dbReference>
<proteinExistence type="predicted"/>
<dbReference type="PANTHER" id="PTHR35862:SF3">
    <property type="entry name" value="FELS-2 PROPHAGE PROTEIN"/>
    <property type="match status" value="1"/>
</dbReference>
<evidence type="ECO:0000313" key="1">
    <source>
        <dbReference type="EMBL" id="MFJ3046996.1"/>
    </source>
</evidence>
<comment type="caution">
    <text evidence="1">The sequence shown here is derived from an EMBL/GenBank/DDBJ whole genome shotgun (WGS) entry which is preliminary data.</text>
</comment>
<organism evidence="1 2">
    <name type="scientific">Herbaspirillum chlorophenolicum</name>
    <dbReference type="NCBI Taxonomy" id="211589"/>
    <lineage>
        <taxon>Bacteria</taxon>
        <taxon>Pseudomonadati</taxon>
        <taxon>Pseudomonadota</taxon>
        <taxon>Betaproteobacteria</taxon>
        <taxon>Burkholderiales</taxon>
        <taxon>Oxalobacteraceae</taxon>
        <taxon>Herbaspirillum</taxon>
    </lineage>
</organism>
<dbReference type="InterPro" id="IPR052726">
    <property type="entry name" value="Phage_Baseplate_Hub"/>
</dbReference>
<dbReference type="Proteomes" id="UP001617427">
    <property type="component" value="Unassembled WGS sequence"/>
</dbReference>
<accession>A0ABW8F120</accession>
<dbReference type="Pfam" id="PF05954">
    <property type="entry name" value="Phage_GPD"/>
    <property type="match status" value="1"/>
</dbReference>
<dbReference type="EMBL" id="JBIUZV010000007">
    <property type="protein sequence ID" value="MFJ3046996.1"/>
    <property type="molecule type" value="Genomic_DNA"/>
</dbReference>
<dbReference type="RefSeq" id="WP_402701399.1">
    <property type="nucleotide sequence ID" value="NZ_JBIUZV010000007.1"/>
</dbReference>
<name>A0ABW8F120_9BURK</name>
<evidence type="ECO:0000313" key="2">
    <source>
        <dbReference type="Proteomes" id="UP001617427"/>
    </source>
</evidence>
<protein>
    <submittedName>
        <fullName evidence="1">Contractile injection system protein, VgrG/Pvc8 family</fullName>
    </submittedName>
</protein>
<keyword evidence="2" id="KW-1185">Reference proteome</keyword>